<protein>
    <submittedName>
        <fullName evidence="2">Uncharacterized protein</fullName>
    </submittedName>
</protein>
<dbReference type="AlphaFoldDB" id="A0A1M6K886"/>
<keyword evidence="1" id="KW-0812">Transmembrane</keyword>
<keyword evidence="1" id="KW-1133">Transmembrane helix</keyword>
<evidence type="ECO:0000313" key="2">
    <source>
        <dbReference type="EMBL" id="SHJ55178.1"/>
    </source>
</evidence>
<accession>A0A1M6K886</accession>
<evidence type="ECO:0000313" key="3">
    <source>
        <dbReference type="Proteomes" id="UP000183952"/>
    </source>
</evidence>
<reference evidence="2 3" key="1">
    <citation type="submission" date="2016-11" db="EMBL/GenBank/DDBJ databases">
        <authorList>
            <person name="Jaros S."/>
            <person name="Januszkiewicz K."/>
            <person name="Wedrychowicz H."/>
        </authorList>
    </citation>
    <scope>NUCLEOTIDE SEQUENCE [LARGE SCALE GENOMIC DNA]</scope>
    <source>
        <strain evidence="2 3">DSM 3090</strain>
    </source>
</reference>
<evidence type="ECO:0000256" key="1">
    <source>
        <dbReference type="SAM" id="Phobius"/>
    </source>
</evidence>
<keyword evidence="3" id="KW-1185">Reference proteome</keyword>
<sequence length="55" mass="5677">MTQDEMEMVDGGDFGRNLGYACATVCCVGATIVTGPLAGGAALAAAGWYWYDAVR</sequence>
<keyword evidence="1" id="KW-0472">Membrane</keyword>
<gene>
    <name evidence="2" type="ORF">SAMN02745248_00371</name>
</gene>
<proteinExistence type="predicted"/>
<organism evidence="2 3">
    <name type="scientific">Hathewaya proteolytica DSM 3090</name>
    <dbReference type="NCBI Taxonomy" id="1121331"/>
    <lineage>
        <taxon>Bacteria</taxon>
        <taxon>Bacillati</taxon>
        <taxon>Bacillota</taxon>
        <taxon>Clostridia</taxon>
        <taxon>Eubacteriales</taxon>
        <taxon>Clostridiaceae</taxon>
        <taxon>Hathewaya</taxon>
    </lineage>
</organism>
<dbReference type="EMBL" id="FRAD01000004">
    <property type="protein sequence ID" value="SHJ55178.1"/>
    <property type="molecule type" value="Genomic_DNA"/>
</dbReference>
<dbReference type="STRING" id="1121331.SAMN02745248_00371"/>
<feature type="transmembrane region" description="Helical" evidence="1">
    <location>
        <begin position="18"/>
        <end position="51"/>
    </location>
</feature>
<name>A0A1M6K886_9CLOT</name>
<dbReference type="Proteomes" id="UP000183952">
    <property type="component" value="Unassembled WGS sequence"/>
</dbReference>